<proteinExistence type="predicted"/>
<name>A0ABU1SAG1_9MICO</name>
<reference evidence="2 3" key="1">
    <citation type="submission" date="2023-07" db="EMBL/GenBank/DDBJ databases">
        <title>Sorghum-associated microbial communities from plants grown in Nebraska, USA.</title>
        <authorList>
            <person name="Schachtman D."/>
        </authorList>
    </citation>
    <scope>NUCLEOTIDE SEQUENCE [LARGE SCALE GENOMIC DNA]</scope>
    <source>
        <strain evidence="2 3">2980</strain>
    </source>
</reference>
<gene>
    <name evidence="2" type="ORF">J2Y69_001173</name>
</gene>
<feature type="compositionally biased region" description="Polar residues" evidence="1">
    <location>
        <begin position="250"/>
        <end position="262"/>
    </location>
</feature>
<evidence type="ECO:0000313" key="2">
    <source>
        <dbReference type="EMBL" id="MDR6866580.1"/>
    </source>
</evidence>
<dbReference type="Pfam" id="PF20199">
    <property type="entry name" value="RepSA"/>
    <property type="match status" value="1"/>
</dbReference>
<accession>A0ABU1SAG1</accession>
<evidence type="ECO:0000313" key="3">
    <source>
        <dbReference type="Proteomes" id="UP001259347"/>
    </source>
</evidence>
<sequence length="335" mass="37937">MLPYEAKPGVWMRCGSRLKDQCESCAELFRGDWAAIARSGIFDEDKNVVPCYRYAFLTLTAPSFGKVDETGAALDPATYDYLGQVTWNYASSALWRAALHRLHRQFAELAYFAVVEAQRRACGIITLSSASQGRDTRVRGDDRILRSSRDDSVSRLGDRVEHTSRLPVHRWANRRRTRRDGSDRLVHLEGINYALKSVDEADLDRDSSDGLSAHMVHPRTLADAARNRLCRPRCPDDNPRNCAAPAHRNFGSSSRDVTCSRGSKNRPAWSFSGLSRTRQREERTAWIRAEVAAGRREKRDGMSEQDLRAAEWIRANKHIRREPRPAEEPCAGRAP</sequence>
<dbReference type="RefSeq" id="WP_310018528.1">
    <property type="nucleotide sequence ID" value="NZ_JAVDUM010000004.1"/>
</dbReference>
<dbReference type="EMBL" id="JAVDUM010000004">
    <property type="protein sequence ID" value="MDR6866580.1"/>
    <property type="molecule type" value="Genomic_DNA"/>
</dbReference>
<organism evidence="2 3">
    <name type="scientific">Microbacterium resistens</name>
    <dbReference type="NCBI Taxonomy" id="156977"/>
    <lineage>
        <taxon>Bacteria</taxon>
        <taxon>Bacillati</taxon>
        <taxon>Actinomycetota</taxon>
        <taxon>Actinomycetes</taxon>
        <taxon>Micrococcales</taxon>
        <taxon>Microbacteriaceae</taxon>
        <taxon>Microbacterium</taxon>
    </lineage>
</organism>
<protein>
    <submittedName>
        <fullName evidence="2">Uncharacterized protein</fullName>
    </submittedName>
</protein>
<keyword evidence="3" id="KW-1185">Reference proteome</keyword>
<evidence type="ECO:0000256" key="1">
    <source>
        <dbReference type="SAM" id="MobiDB-lite"/>
    </source>
</evidence>
<dbReference type="Proteomes" id="UP001259347">
    <property type="component" value="Unassembled WGS sequence"/>
</dbReference>
<comment type="caution">
    <text evidence="2">The sequence shown here is derived from an EMBL/GenBank/DDBJ whole genome shotgun (WGS) entry which is preliminary data.</text>
</comment>
<feature type="region of interest" description="Disordered" evidence="1">
    <location>
        <begin position="250"/>
        <end position="275"/>
    </location>
</feature>
<dbReference type="InterPro" id="IPR046828">
    <property type="entry name" value="RepSA"/>
</dbReference>